<dbReference type="OrthoDB" id="680581at2"/>
<dbReference type="EMBL" id="QRDV01000004">
    <property type="protein sequence ID" value="RED43852.1"/>
    <property type="molecule type" value="Genomic_DNA"/>
</dbReference>
<proteinExistence type="predicted"/>
<organism evidence="1 2">
    <name type="scientific">Winogradskyella eximia</name>
    <dbReference type="NCBI Taxonomy" id="262006"/>
    <lineage>
        <taxon>Bacteria</taxon>
        <taxon>Pseudomonadati</taxon>
        <taxon>Bacteroidota</taxon>
        <taxon>Flavobacteriia</taxon>
        <taxon>Flavobacteriales</taxon>
        <taxon>Flavobacteriaceae</taxon>
        <taxon>Winogradskyella</taxon>
    </lineage>
</organism>
<name>A0A3D9H2Z3_9FLAO</name>
<dbReference type="RefSeq" id="WP_115817271.1">
    <property type="nucleotide sequence ID" value="NZ_QRDV01000004.1"/>
</dbReference>
<dbReference type="AlphaFoldDB" id="A0A3D9H2Z3"/>
<comment type="caution">
    <text evidence="1">The sequence shown here is derived from an EMBL/GenBank/DDBJ whole genome shotgun (WGS) entry which is preliminary data.</text>
</comment>
<reference evidence="1 2" key="1">
    <citation type="submission" date="2018-07" db="EMBL/GenBank/DDBJ databases">
        <title>Genomic Encyclopedia of Type Strains, Phase III (KMG-III): the genomes of soil and plant-associated and newly described type strains.</title>
        <authorList>
            <person name="Whitman W."/>
        </authorList>
    </citation>
    <scope>NUCLEOTIDE SEQUENCE [LARGE SCALE GENOMIC DNA]</scope>
    <source>
        <strain evidence="1 2">CECT 7946</strain>
    </source>
</reference>
<evidence type="ECO:0000313" key="1">
    <source>
        <dbReference type="EMBL" id="RED43852.1"/>
    </source>
</evidence>
<sequence length="70" mass="8179">MKTLQDIENQIIRLTTSIEVNYPELYATLDENPITIPTNAHPDMTVSIMEDYLESLKQILKQYTKTHNKQ</sequence>
<gene>
    <name evidence="1" type="ORF">DFQ10_10441</name>
</gene>
<keyword evidence="2" id="KW-1185">Reference proteome</keyword>
<accession>A0A3D9H2Z3</accession>
<evidence type="ECO:0000313" key="2">
    <source>
        <dbReference type="Proteomes" id="UP000256980"/>
    </source>
</evidence>
<dbReference type="Proteomes" id="UP000256980">
    <property type="component" value="Unassembled WGS sequence"/>
</dbReference>
<protein>
    <submittedName>
        <fullName evidence="1">Uncharacterized protein</fullName>
    </submittedName>
</protein>